<name>A0AAV7W2Y5_PLEWA</name>
<evidence type="ECO:0000313" key="2">
    <source>
        <dbReference type="Proteomes" id="UP001066276"/>
    </source>
</evidence>
<reference evidence="1" key="1">
    <citation type="journal article" date="2022" name="bioRxiv">
        <title>Sequencing and chromosome-scale assembly of the giantPleurodeles waltlgenome.</title>
        <authorList>
            <person name="Brown T."/>
            <person name="Elewa A."/>
            <person name="Iarovenko S."/>
            <person name="Subramanian E."/>
            <person name="Araus A.J."/>
            <person name="Petzold A."/>
            <person name="Susuki M."/>
            <person name="Suzuki K.-i.T."/>
            <person name="Hayashi T."/>
            <person name="Toyoda A."/>
            <person name="Oliveira C."/>
            <person name="Osipova E."/>
            <person name="Leigh N.D."/>
            <person name="Simon A."/>
            <person name="Yun M.H."/>
        </authorList>
    </citation>
    <scope>NUCLEOTIDE SEQUENCE</scope>
    <source>
        <strain evidence="1">20211129_DDA</strain>
        <tissue evidence="1">Liver</tissue>
    </source>
</reference>
<sequence>MECCEDRFGGATLSGTRARWPVALPVWSSMGRHRRAEASQGNTMEQYSTPVALPQRLARSEVSGEVANVASSAGEPSRAELLAAIQGSRVALEGKIETFAVEVNLLRADLRKVSDKLEEVWRWLEMWEKVAPIRKEGFGGAARGASGSGGPDWRSHGSGHLAESCHRVEIQRDATMAVVSANPDECTASEQNLEAGERLRCPDC</sequence>
<protein>
    <submittedName>
        <fullName evidence="1">Uncharacterized protein</fullName>
    </submittedName>
</protein>
<gene>
    <name evidence="1" type="ORF">NDU88_002478</name>
</gene>
<dbReference type="Proteomes" id="UP001066276">
    <property type="component" value="Chromosome 1_2"/>
</dbReference>
<dbReference type="EMBL" id="JANPWB010000002">
    <property type="protein sequence ID" value="KAJ1207086.1"/>
    <property type="molecule type" value="Genomic_DNA"/>
</dbReference>
<organism evidence="1 2">
    <name type="scientific">Pleurodeles waltl</name>
    <name type="common">Iberian ribbed newt</name>
    <dbReference type="NCBI Taxonomy" id="8319"/>
    <lineage>
        <taxon>Eukaryota</taxon>
        <taxon>Metazoa</taxon>
        <taxon>Chordata</taxon>
        <taxon>Craniata</taxon>
        <taxon>Vertebrata</taxon>
        <taxon>Euteleostomi</taxon>
        <taxon>Amphibia</taxon>
        <taxon>Batrachia</taxon>
        <taxon>Caudata</taxon>
        <taxon>Salamandroidea</taxon>
        <taxon>Salamandridae</taxon>
        <taxon>Pleurodelinae</taxon>
        <taxon>Pleurodeles</taxon>
    </lineage>
</organism>
<proteinExistence type="predicted"/>
<accession>A0AAV7W2Y5</accession>
<dbReference type="AlphaFoldDB" id="A0AAV7W2Y5"/>
<evidence type="ECO:0000313" key="1">
    <source>
        <dbReference type="EMBL" id="KAJ1207086.1"/>
    </source>
</evidence>
<keyword evidence="2" id="KW-1185">Reference proteome</keyword>
<comment type="caution">
    <text evidence="1">The sequence shown here is derived from an EMBL/GenBank/DDBJ whole genome shotgun (WGS) entry which is preliminary data.</text>
</comment>